<protein>
    <recommendedName>
        <fullName evidence="3">NF-kappa-B-activating protein C-terminal domain-containing protein</fullName>
    </recommendedName>
</protein>
<feature type="compositionally biased region" description="Basic and acidic residues" evidence="2">
    <location>
        <begin position="40"/>
        <end position="100"/>
    </location>
</feature>
<feature type="compositionally biased region" description="Basic residues" evidence="2">
    <location>
        <begin position="247"/>
        <end position="279"/>
    </location>
</feature>
<evidence type="ECO:0000259" key="3">
    <source>
        <dbReference type="Pfam" id="PF06047"/>
    </source>
</evidence>
<evidence type="ECO:0000313" key="5">
    <source>
        <dbReference type="Proteomes" id="UP000011083"/>
    </source>
</evidence>
<reference evidence="4 5" key="1">
    <citation type="journal article" date="2013" name="Genome Biol.">
        <title>Genome of Acanthamoeba castellanii highlights extensive lateral gene transfer and early evolution of tyrosine kinase signaling.</title>
        <authorList>
            <person name="Clarke M."/>
            <person name="Lohan A.J."/>
            <person name="Liu B."/>
            <person name="Lagkouvardos I."/>
            <person name="Roy S."/>
            <person name="Zafar N."/>
            <person name="Bertelli C."/>
            <person name="Schilde C."/>
            <person name="Kianianmomeni A."/>
            <person name="Burglin T.R."/>
            <person name="Frech C."/>
            <person name="Turcotte B."/>
            <person name="Kopec K.O."/>
            <person name="Synnott J.M."/>
            <person name="Choo C."/>
            <person name="Paponov I."/>
            <person name="Finkler A."/>
            <person name="Soon Heng Tan C."/>
            <person name="Hutchins A.P."/>
            <person name="Weinmeier T."/>
            <person name="Rattei T."/>
            <person name="Chu J.S."/>
            <person name="Gimenez G."/>
            <person name="Irimia M."/>
            <person name="Rigden D.J."/>
            <person name="Fitzpatrick D.A."/>
            <person name="Lorenzo-Morales J."/>
            <person name="Bateman A."/>
            <person name="Chiu C.H."/>
            <person name="Tang P."/>
            <person name="Hegemann P."/>
            <person name="Fromm H."/>
            <person name="Raoult D."/>
            <person name="Greub G."/>
            <person name="Miranda-Saavedra D."/>
            <person name="Chen N."/>
            <person name="Nash P."/>
            <person name="Ginger M.L."/>
            <person name="Horn M."/>
            <person name="Schaap P."/>
            <person name="Caler L."/>
            <person name="Loftus B."/>
        </authorList>
    </citation>
    <scope>NUCLEOTIDE SEQUENCE [LARGE SCALE GENOMIC DNA]</scope>
    <source>
        <strain evidence="4 5">Neff</strain>
    </source>
</reference>
<comment type="similarity">
    <text evidence="1">Belongs to the NKAP family.</text>
</comment>
<dbReference type="InterPro" id="IPR009269">
    <property type="entry name" value="NKAP_C"/>
</dbReference>
<evidence type="ECO:0000256" key="1">
    <source>
        <dbReference type="ARBA" id="ARBA00009313"/>
    </source>
</evidence>
<dbReference type="AlphaFoldDB" id="L8H006"/>
<dbReference type="EMBL" id="KB007974">
    <property type="protein sequence ID" value="ELR17696.1"/>
    <property type="molecule type" value="Genomic_DNA"/>
</dbReference>
<feature type="compositionally biased region" description="Acidic residues" evidence="2">
    <location>
        <begin position="232"/>
        <end position="242"/>
    </location>
</feature>
<dbReference type="PANTHER" id="PTHR13087:SF0">
    <property type="entry name" value="NFKB ACTIVATING PROTEIN LIKE"/>
    <property type="match status" value="1"/>
</dbReference>
<feature type="compositionally biased region" description="Gly residues" evidence="2">
    <location>
        <begin position="124"/>
        <end position="133"/>
    </location>
</feature>
<feature type="compositionally biased region" description="Basic residues" evidence="2">
    <location>
        <begin position="164"/>
        <end position="175"/>
    </location>
</feature>
<dbReference type="KEGG" id="acan:ACA1_064830"/>
<dbReference type="GeneID" id="14917778"/>
<feature type="compositionally biased region" description="Basic and acidic residues" evidence="2">
    <location>
        <begin position="300"/>
        <end position="313"/>
    </location>
</feature>
<evidence type="ECO:0000313" key="4">
    <source>
        <dbReference type="EMBL" id="ELR17696.1"/>
    </source>
</evidence>
<gene>
    <name evidence="4" type="ORF">ACA1_064830</name>
</gene>
<dbReference type="OrthoDB" id="273141at2759"/>
<organism evidence="4 5">
    <name type="scientific">Acanthamoeba castellanii (strain ATCC 30010 / Neff)</name>
    <dbReference type="NCBI Taxonomy" id="1257118"/>
    <lineage>
        <taxon>Eukaryota</taxon>
        <taxon>Amoebozoa</taxon>
        <taxon>Discosea</taxon>
        <taxon>Longamoebia</taxon>
        <taxon>Centramoebida</taxon>
        <taxon>Acanthamoebidae</taxon>
        <taxon>Acanthamoeba</taxon>
    </lineage>
</organism>
<dbReference type="RefSeq" id="XP_004339709.1">
    <property type="nucleotide sequence ID" value="XM_004339661.1"/>
</dbReference>
<feature type="compositionally biased region" description="Basic and acidic residues" evidence="2">
    <location>
        <begin position="108"/>
        <end position="117"/>
    </location>
</feature>
<dbReference type="Proteomes" id="UP000011083">
    <property type="component" value="Unassembled WGS sequence"/>
</dbReference>
<dbReference type="GO" id="GO:0003682">
    <property type="term" value="F:chromatin binding"/>
    <property type="evidence" value="ECO:0007669"/>
    <property type="project" value="InterPro"/>
</dbReference>
<dbReference type="VEuPathDB" id="AmoebaDB:ACA1_064830"/>
<feature type="compositionally biased region" description="Basic and acidic residues" evidence="2">
    <location>
        <begin position="138"/>
        <end position="147"/>
    </location>
</feature>
<sequence length="514" mass="58778">MVYTPVIRDEGERGSDRSPVRPRERSRSRSRSRSRGRKSPRYDRYGRDGRRDGGRSRSRERERESYRERDRERERDRDRRRSRSREPERRGRWDRADASPKRRSPGRYQDEWRRVDNYRPYGGDSYGGGGGAPGSEAWLEHRKELRKTARLRSPVWAPSPSPPRRMRKAAAKRKARSESDDDDEEERGRKREEAVRELSDDEKDGKAGDEKKRKEKDSKKKRKHDSSSSDSESSDSDSDSSSEEERRKRRKKRSRSSKRDKKSRKSSRRSSKKSRKSRRSPSPSSSSSEDEKLKKKSKSKERSRSASEKRDASSDEEDEYVEKPSTAVVAAEAPATGDSEQQLARIEGSVDGGATDAHGEGGDEDDEDDWAERKVDAPVHVGPMPLPKMELGHGGYGGAMMPGEAEAYAKYVQENKRIPRRGEVGLSSDEIEKFETLGYVMSGSRHKRMNAVRIRKENQVYSAEEKRALALFNYEEKAKRENKILAEFRDMIAVKFGTINPSGSGGIKPPSGDE</sequence>
<name>L8H006_ACACF</name>
<dbReference type="GO" id="GO:0005634">
    <property type="term" value="C:nucleus"/>
    <property type="evidence" value="ECO:0007669"/>
    <property type="project" value="TreeGrafter"/>
</dbReference>
<feature type="compositionally biased region" description="Basic and acidic residues" evidence="2">
    <location>
        <begin position="7"/>
        <end position="27"/>
    </location>
</feature>
<keyword evidence="5" id="KW-1185">Reference proteome</keyword>
<proteinExistence type="inferred from homology"/>
<dbReference type="OMA" id="EYGAAQW"/>
<feature type="compositionally biased region" description="Basic and acidic residues" evidence="2">
    <location>
        <begin position="186"/>
        <end position="218"/>
    </location>
</feature>
<feature type="region of interest" description="Disordered" evidence="2">
    <location>
        <begin position="1"/>
        <end position="372"/>
    </location>
</feature>
<dbReference type="Pfam" id="PF06047">
    <property type="entry name" value="Nkap_C"/>
    <property type="match status" value="1"/>
</dbReference>
<dbReference type="InterPro" id="IPR040466">
    <property type="entry name" value="NKAP"/>
</dbReference>
<feature type="domain" description="NF-kappa-B-activating protein C-terminal" evidence="3">
    <location>
        <begin position="396"/>
        <end position="492"/>
    </location>
</feature>
<dbReference type="PANTHER" id="PTHR13087">
    <property type="entry name" value="NF-KAPPA B ACTIVATING PROTEIN"/>
    <property type="match status" value="1"/>
</dbReference>
<evidence type="ECO:0000256" key="2">
    <source>
        <dbReference type="SAM" id="MobiDB-lite"/>
    </source>
</evidence>
<dbReference type="STRING" id="1257118.L8H006"/>
<feature type="compositionally biased region" description="Basic residues" evidence="2">
    <location>
        <begin position="28"/>
        <end position="39"/>
    </location>
</feature>
<dbReference type="GO" id="GO:0010468">
    <property type="term" value="P:regulation of gene expression"/>
    <property type="evidence" value="ECO:0007669"/>
    <property type="project" value="TreeGrafter"/>
</dbReference>
<accession>L8H006</accession>